<dbReference type="Proteomes" id="UP000095767">
    <property type="component" value="Unassembled WGS sequence"/>
</dbReference>
<evidence type="ECO:0000313" key="3">
    <source>
        <dbReference type="Proteomes" id="UP000095767"/>
    </source>
</evidence>
<sequence>MTLGGVALTSLAPKMPSASSRRAGERAAGGSGWTVFHLPSTPGVFRTVGSGGCGHDDSIC</sequence>
<comment type="caution">
    <text evidence="2">The sequence shown here is derived from an EMBL/GenBank/DDBJ whole genome shotgun (WGS) entry which is preliminary data.</text>
</comment>
<name>A0A1E5V8T0_9POAL</name>
<dbReference type="EMBL" id="LWDX02047658">
    <property type="protein sequence ID" value="OEL21528.1"/>
    <property type="molecule type" value="Genomic_DNA"/>
</dbReference>
<protein>
    <submittedName>
        <fullName evidence="2">Uncharacterized protein</fullName>
    </submittedName>
</protein>
<reference evidence="2 3" key="1">
    <citation type="submission" date="2016-09" db="EMBL/GenBank/DDBJ databases">
        <title>The draft genome of Dichanthelium oligosanthes: A C3 panicoid grass species.</title>
        <authorList>
            <person name="Studer A.J."/>
            <person name="Schnable J.C."/>
            <person name="Brutnell T.P."/>
        </authorList>
    </citation>
    <scope>NUCLEOTIDE SEQUENCE [LARGE SCALE GENOMIC DNA]</scope>
    <source>
        <strain evidence="3">cv. Kellogg 1175</strain>
        <tissue evidence="2">Leaf</tissue>
    </source>
</reference>
<keyword evidence="3" id="KW-1185">Reference proteome</keyword>
<organism evidence="2 3">
    <name type="scientific">Dichanthelium oligosanthes</name>
    <dbReference type="NCBI Taxonomy" id="888268"/>
    <lineage>
        <taxon>Eukaryota</taxon>
        <taxon>Viridiplantae</taxon>
        <taxon>Streptophyta</taxon>
        <taxon>Embryophyta</taxon>
        <taxon>Tracheophyta</taxon>
        <taxon>Spermatophyta</taxon>
        <taxon>Magnoliopsida</taxon>
        <taxon>Liliopsida</taxon>
        <taxon>Poales</taxon>
        <taxon>Poaceae</taxon>
        <taxon>PACMAD clade</taxon>
        <taxon>Panicoideae</taxon>
        <taxon>Panicodae</taxon>
        <taxon>Paniceae</taxon>
        <taxon>Dichantheliinae</taxon>
        <taxon>Dichanthelium</taxon>
    </lineage>
</organism>
<evidence type="ECO:0000313" key="2">
    <source>
        <dbReference type="EMBL" id="OEL21528.1"/>
    </source>
</evidence>
<feature type="region of interest" description="Disordered" evidence="1">
    <location>
        <begin position="1"/>
        <end position="32"/>
    </location>
</feature>
<accession>A0A1E5V8T0</accession>
<dbReference type="AlphaFoldDB" id="A0A1E5V8T0"/>
<gene>
    <name evidence="2" type="ORF">BAE44_0017452</name>
</gene>
<evidence type="ECO:0000256" key="1">
    <source>
        <dbReference type="SAM" id="MobiDB-lite"/>
    </source>
</evidence>
<proteinExistence type="predicted"/>